<dbReference type="AlphaFoldDB" id="A0A813DR58"/>
<evidence type="ECO:0000256" key="1">
    <source>
        <dbReference type="SAM" id="MobiDB-lite"/>
    </source>
</evidence>
<keyword evidence="3" id="KW-1185">Reference proteome</keyword>
<feature type="region of interest" description="Disordered" evidence="1">
    <location>
        <begin position="65"/>
        <end position="109"/>
    </location>
</feature>
<feature type="compositionally biased region" description="Low complexity" evidence="1">
    <location>
        <begin position="89"/>
        <end position="109"/>
    </location>
</feature>
<accession>A0A813DR58</accession>
<sequence length="109" mass="11608">MVQVTRSSVGPCSVSVCTTTHPPAGLALASDCAQELQSGTRNKSTVQATRRNNSCKPLFCDSPQTCQGRFSSPPSRKCIRSLSDKQRKTTTTPAETTNTATTEAARTSK</sequence>
<organism evidence="2 3">
    <name type="scientific">Polarella glacialis</name>
    <name type="common">Dinoflagellate</name>
    <dbReference type="NCBI Taxonomy" id="89957"/>
    <lineage>
        <taxon>Eukaryota</taxon>
        <taxon>Sar</taxon>
        <taxon>Alveolata</taxon>
        <taxon>Dinophyceae</taxon>
        <taxon>Suessiales</taxon>
        <taxon>Suessiaceae</taxon>
        <taxon>Polarella</taxon>
    </lineage>
</organism>
<gene>
    <name evidence="2" type="ORF">PGLA1383_LOCUS8394</name>
</gene>
<dbReference type="Proteomes" id="UP000654075">
    <property type="component" value="Unassembled WGS sequence"/>
</dbReference>
<protein>
    <submittedName>
        <fullName evidence="2">Uncharacterized protein</fullName>
    </submittedName>
</protein>
<comment type="caution">
    <text evidence="2">The sequence shown here is derived from an EMBL/GenBank/DDBJ whole genome shotgun (WGS) entry which is preliminary data.</text>
</comment>
<evidence type="ECO:0000313" key="3">
    <source>
        <dbReference type="Proteomes" id="UP000654075"/>
    </source>
</evidence>
<evidence type="ECO:0000313" key="2">
    <source>
        <dbReference type="EMBL" id="CAE8589646.1"/>
    </source>
</evidence>
<name>A0A813DR58_POLGL</name>
<reference evidence="2" key="1">
    <citation type="submission" date="2021-02" db="EMBL/GenBank/DDBJ databases">
        <authorList>
            <person name="Dougan E. K."/>
            <person name="Rhodes N."/>
            <person name="Thang M."/>
            <person name="Chan C."/>
        </authorList>
    </citation>
    <scope>NUCLEOTIDE SEQUENCE</scope>
</reference>
<dbReference type="EMBL" id="CAJNNV010003800">
    <property type="protein sequence ID" value="CAE8589646.1"/>
    <property type="molecule type" value="Genomic_DNA"/>
</dbReference>
<feature type="compositionally biased region" description="Polar residues" evidence="1">
    <location>
        <begin position="65"/>
        <end position="74"/>
    </location>
</feature>
<proteinExistence type="predicted"/>